<sequence>MGACLSSSKIDTRTAGQGQRLGGSGAAPASAKASQPQAASASSASAQPITTAPAPTNPPRKARDASGMSDREQRARAAEERAKALANRGAIGGGTVPGLGGKLSRQLEEQNRRTTAASDGRTDAIPERVVWD</sequence>
<keyword evidence="3" id="KW-1185">Reference proteome</keyword>
<dbReference type="EMBL" id="JAPDMQ010000131">
    <property type="protein sequence ID" value="KAK0533760.1"/>
    <property type="molecule type" value="Genomic_DNA"/>
</dbReference>
<feature type="compositionally biased region" description="Basic and acidic residues" evidence="1">
    <location>
        <begin position="61"/>
        <end position="83"/>
    </location>
</feature>
<proteinExistence type="predicted"/>
<name>A0AAN6GCH2_9BASI</name>
<dbReference type="AlphaFoldDB" id="A0AAN6GCH2"/>
<accession>A0AAN6GCH2</accession>
<feature type="compositionally biased region" description="Low complexity" evidence="1">
    <location>
        <begin position="26"/>
        <end position="54"/>
    </location>
</feature>
<comment type="caution">
    <text evidence="2">The sequence shown here is derived from an EMBL/GenBank/DDBJ whole genome shotgun (WGS) entry which is preliminary data.</text>
</comment>
<organism evidence="2 3">
    <name type="scientific">Tilletia horrida</name>
    <dbReference type="NCBI Taxonomy" id="155126"/>
    <lineage>
        <taxon>Eukaryota</taxon>
        <taxon>Fungi</taxon>
        <taxon>Dikarya</taxon>
        <taxon>Basidiomycota</taxon>
        <taxon>Ustilaginomycotina</taxon>
        <taxon>Exobasidiomycetes</taxon>
        <taxon>Tilletiales</taxon>
        <taxon>Tilletiaceae</taxon>
        <taxon>Tilletia</taxon>
    </lineage>
</organism>
<protein>
    <submittedName>
        <fullName evidence="2">Uncharacterized protein</fullName>
    </submittedName>
</protein>
<evidence type="ECO:0000313" key="2">
    <source>
        <dbReference type="EMBL" id="KAK0533760.1"/>
    </source>
</evidence>
<feature type="region of interest" description="Disordered" evidence="1">
    <location>
        <begin position="1"/>
        <end position="132"/>
    </location>
</feature>
<evidence type="ECO:0000256" key="1">
    <source>
        <dbReference type="SAM" id="MobiDB-lite"/>
    </source>
</evidence>
<gene>
    <name evidence="2" type="ORF">OC842_002879</name>
</gene>
<feature type="compositionally biased region" description="Basic and acidic residues" evidence="1">
    <location>
        <begin position="120"/>
        <end position="132"/>
    </location>
</feature>
<evidence type="ECO:0000313" key="3">
    <source>
        <dbReference type="Proteomes" id="UP001176521"/>
    </source>
</evidence>
<reference evidence="2" key="1">
    <citation type="journal article" date="2023" name="PhytoFront">
        <title>Draft Genome Resources of Seven Strains of Tilletia horrida, Causal Agent of Kernel Smut of Rice.</title>
        <authorList>
            <person name="Khanal S."/>
            <person name="Antony Babu S."/>
            <person name="Zhou X.G."/>
        </authorList>
    </citation>
    <scope>NUCLEOTIDE SEQUENCE</scope>
    <source>
        <strain evidence="2">TX3</strain>
    </source>
</reference>
<feature type="compositionally biased region" description="Gly residues" evidence="1">
    <location>
        <begin position="90"/>
        <end position="101"/>
    </location>
</feature>
<feature type="compositionally biased region" description="Polar residues" evidence="1">
    <location>
        <begin position="1"/>
        <end position="17"/>
    </location>
</feature>
<dbReference type="Proteomes" id="UP001176521">
    <property type="component" value="Unassembled WGS sequence"/>
</dbReference>